<organism evidence="4 5">
    <name type="scientific">Actinomadura madurae</name>
    <dbReference type="NCBI Taxonomy" id="1993"/>
    <lineage>
        <taxon>Bacteria</taxon>
        <taxon>Bacillati</taxon>
        <taxon>Actinomycetota</taxon>
        <taxon>Actinomycetes</taxon>
        <taxon>Streptosporangiales</taxon>
        <taxon>Thermomonosporaceae</taxon>
        <taxon>Actinomadura</taxon>
    </lineage>
</organism>
<dbReference type="STRING" id="1993.SAMN04489713_12180"/>
<keyword evidence="2 3" id="KW-0802">TPR repeat</keyword>
<dbReference type="Pfam" id="PF13432">
    <property type="entry name" value="TPR_16"/>
    <property type="match status" value="1"/>
</dbReference>
<dbReference type="InterPro" id="IPR019734">
    <property type="entry name" value="TPR_rpt"/>
</dbReference>
<keyword evidence="5" id="KW-1185">Reference proteome</keyword>
<evidence type="ECO:0000313" key="4">
    <source>
        <dbReference type="EMBL" id="SFQ05308.1"/>
    </source>
</evidence>
<dbReference type="InterPro" id="IPR050498">
    <property type="entry name" value="Ycf3"/>
</dbReference>
<gene>
    <name evidence="4" type="ORF">SAMN04489713_12180</name>
</gene>
<dbReference type="Proteomes" id="UP000183413">
    <property type="component" value="Unassembled WGS sequence"/>
</dbReference>
<name>A0A1I5VCM1_9ACTN</name>
<keyword evidence="1" id="KW-0677">Repeat</keyword>
<accession>A0A1I5VCM1</accession>
<dbReference type="PANTHER" id="PTHR44858:SF1">
    <property type="entry name" value="UDP-N-ACETYLGLUCOSAMINE--PEPTIDE N-ACETYLGLUCOSAMINYLTRANSFERASE SPINDLY-RELATED"/>
    <property type="match status" value="1"/>
</dbReference>
<evidence type="ECO:0000256" key="3">
    <source>
        <dbReference type="PROSITE-ProRule" id="PRU00339"/>
    </source>
</evidence>
<evidence type="ECO:0000256" key="2">
    <source>
        <dbReference type="ARBA" id="ARBA00022803"/>
    </source>
</evidence>
<dbReference type="SUPFAM" id="SSF48452">
    <property type="entry name" value="TPR-like"/>
    <property type="match status" value="2"/>
</dbReference>
<sequence length="382" mass="42196">MAFLQTEQPYAALSVFDSALKERSDPALHVTGHYVRAMVYTRYAPPEERSLTKVSAALDQAEAAAVDIEDPRLRCHCEAFLLNARALVSMHRGDLAGGIALLDRDLELLRTQFGTLDELQHDVVVHDNRSTLHMKVGQVDRAIEDLSYVVEKDSHTAEYRVDRAIALHAAGRVSESLDDLNVAIEHCITGPEAYQNRALLRREEGDLDGAIDDLRIACDMDPADEEALALLGEVLIDSGMLDEAERVLDQSEADLTSDERFIVFRARIAASRDDISEALRILDRGLDQDSDSVPLRMERSAVLHMAHRLDDALDDIEHVAAGGESSPILDLNRVMLLVELGRIDEARQRLTPLLGEDLPPELRDHAQGLQSAIDGAHSSVPT</sequence>
<proteinExistence type="predicted"/>
<evidence type="ECO:0000256" key="1">
    <source>
        <dbReference type="ARBA" id="ARBA00022737"/>
    </source>
</evidence>
<dbReference type="InParanoid" id="A0A1I5VCM1"/>
<feature type="repeat" description="TPR" evidence="3">
    <location>
        <begin position="191"/>
        <end position="224"/>
    </location>
</feature>
<dbReference type="AlphaFoldDB" id="A0A1I5VCM1"/>
<dbReference type="EMBL" id="FOVH01000021">
    <property type="protein sequence ID" value="SFQ05308.1"/>
    <property type="molecule type" value="Genomic_DNA"/>
</dbReference>
<evidence type="ECO:0000313" key="5">
    <source>
        <dbReference type="Proteomes" id="UP000183413"/>
    </source>
</evidence>
<dbReference type="PANTHER" id="PTHR44858">
    <property type="entry name" value="TETRATRICOPEPTIDE REPEAT PROTEIN 6"/>
    <property type="match status" value="1"/>
</dbReference>
<dbReference type="Pfam" id="PF14559">
    <property type="entry name" value="TPR_19"/>
    <property type="match status" value="1"/>
</dbReference>
<dbReference type="InterPro" id="IPR011990">
    <property type="entry name" value="TPR-like_helical_dom_sf"/>
</dbReference>
<reference evidence="4 5" key="1">
    <citation type="submission" date="2016-10" db="EMBL/GenBank/DDBJ databases">
        <authorList>
            <person name="de Groot N.N."/>
        </authorList>
    </citation>
    <scope>NUCLEOTIDE SEQUENCE [LARGE SCALE GENOMIC DNA]</scope>
    <source>
        <strain evidence="4 5">DSM 43067</strain>
    </source>
</reference>
<dbReference type="SMART" id="SM00028">
    <property type="entry name" value="TPR"/>
    <property type="match status" value="5"/>
</dbReference>
<dbReference type="PROSITE" id="PS50005">
    <property type="entry name" value="TPR"/>
    <property type="match status" value="1"/>
</dbReference>
<protein>
    <submittedName>
        <fullName evidence="4">Tfp pilus assembly protein PilF</fullName>
    </submittedName>
</protein>
<dbReference type="Gene3D" id="1.25.40.10">
    <property type="entry name" value="Tetratricopeptide repeat domain"/>
    <property type="match status" value="2"/>
</dbReference>